<proteinExistence type="predicted"/>
<name>A0A917V1C1_9BACI</name>
<accession>A0A917V1C1</accession>
<evidence type="ECO:0000313" key="1">
    <source>
        <dbReference type="EMBL" id="GGK08289.1"/>
    </source>
</evidence>
<comment type="caution">
    <text evidence="1">The sequence shown here is derived from an EMBL/GenBank/DDBJ whole genome shotgun (WGS) entry which is preliminary data.</text>
</comment>
<dbReference type="EMBL" id="BMNQ01000082">
    <property type="protein sequence ID" value="GGK08289.1"/>
    <property type="molecule type" value="Genomic_DNA"/>
</dbReference>
<organism evidence="1 2">
    <name type="scientific">Lentibacillus kapialis</name>
    <dbReference type="NCBI Taxonomy" id="340214"/>
    <lineage>
        <taxon>Bacteria</taxon>
        <taxon>Bacillati</taxon>
        <taxon>Bacillota</taxon>
        <taxon>Bacilli</taxon>
        <taxon>Bacillales</taxon>
        <taxon>Bacillaceae</taxon>
        <taxon>Lentibacillus</taxon>
    </lineage>
</organism>
<sequence length="59" mass="6561">MNPVIGLDVVKGGKPGPSLFTKKTYKQSFKVTHHLQGLKAFYQFYQEVEQIAGQPPAVI</sequence>
<evidence type="ECO:0008006" key="3">
    <source>
        <dbReference type="Google" id="ProtNLM"/>
    </source>
</evidence>
<reference evidence="1" key="1">
    <citation type="journal article" date="2014" name="Int. J. Syst. Evol. Microbiol.">
        <title>Complete genome sequence of Corynebacterium casei LMG S-19264T (=DSM 44701T), isolated from a smear-ripened cheese.</title>
        <authorList>
            <consortium name="US DOE Joint Genome Institute (JGI-PGF)"/>
            <person name="Walter F."/>
            <person name="Albersmeier A."/>
            <person name="Kalinowski J."/>
            <person name="Ruckert C."/>
        </authorList>
    </citation>
    <scope>NUCLEOTIDE SEQUENCE</scope>
    <source>
        <strain evidence="1">JCM 12580</strain>
    </source>
</reference>
<dbReference type="Proteomes" id="UP000658382">
    <property type="component" value="Unassembled WGS sequence"/>
</dbReference>
<protein>
    <recommendedName>
        <fullName evidence="3">IS110 family transposase</fullName>
    </recommendedName>
</protein>
<keyword evidence="2" id="KW-1185">Reference proteome</keyword>
<dbReference type="AlphaFoldDB" id="A0A917V1C1"/>
<evidence type="ECO:0000313" key="2">
    <source>
        <dbReference type="Proteomes" id="UP000658382"/>
    </source>
</evidence>
<reference evidence="1" key="2">
    <citation type="submission" date="2020-09" db="EMBL/GenBank/DDBJ databases">
        <authorList>
            <person name="Sun Q."/>
            <person name="Ohkuma M."/>
        </authorList>
    </citation>
    <scope>NUCLEOTIDE SEQUENCE</scope>
    <source>
        <strain evidence="1">JCM 12580</strain>
    </source>
</reference>
<gene>
    <name evidence="1" type="ORF">GCM10007063_33340</name>
</gene>